<feature type="domain" description="C2H2-type" evidence="2">
    <location>
        <begin position="436"/>
        <end position="458"/>
    </location>
</feature>
<feature type="domain" description="C2H2-type" evidence="2">
    <location>
        <begin position="178"/>
        <end position="199"/>
    </location>
</feature>
<accession>A0A016U5E4</accession>
<feature type="region of interest" description="Disordered" evidence="1">
    <location>
        <begin position="1"/>
        <end position="26"/>
    </location>
</feature>
<keyword evidence="4" id="KW-1185">Reference proteome</keyword>
<reference evidence="4" key="1">
    <citation type="journal article" date="2015" name="Nat. Genet.">
        <title>The genome and transcriptome of the zoonotic hookworm Ancylostoma ceylanicum identify infection-specific gene families.</title>
        <authorList>
            <person name="Schwarz E.M."/>
            <person name="Hu Y."/>
            <person name="Antoshechkin I."/>
            <person name="Miller M.M."/>
            <person name="Sternberg P.W."/>
            <person name="Aroian R.V."/>
        </authorList>
    </citation>
    <scope>NUCLEOTIDE SEQUENCE</scope>
    <source>
        <strain evidence="4">HY135</strain>
    </source>
</reference>
<dbReference type="Proteomes" id="UP000024635">
    <property type="component" value="Unassembled WGS sequence"/>
</dbReference>
<dbReference type="GO" id="GO:0007507">
    <property type="term" value="P:heart development"/>
    <property type="evidence" value="ECO:0007669"/>
    <property type="project" value="TreeGrafter"/>
</dbReference>
<dbReference type="SUPFAM" id="SSF57667">
    <property type="entry name" value="beta-beta-alpha zinc fingers"/>
    <property type="match status" value="1"/>
</dbReference>
<gene>
    <name evidence="3" type="primary">Acey_s0057.g2798</name>
    <name evidence="3" type="synonym">Acey-F21A9.2</name>
    <name evidence="3" type="ORF">Y032_0057g2798</name>
</gene>
<dbReference type="OrthoDB" id="6077919at2759"/>
<protein>
    <recommendedName>
        <fullName evidence="2">C2H2-type domain-containing protein</fullName>
    </recommendedName>
</protein>
<dbReference type="GO" id="GO:0061629">
    <property type="term" value="F:RNA polymerase II-specific DNA-binding transcription factor binding"/>
    <property type="evidence" value="ECO:0007669"/>
    <property type="project" value="InterPro"/>
</dbReference>
<dbReference type="PANTHER" id="PTHR12958">
    <property type="entry name" value="FRIEND OF GATA2-RELATED"/>
    <property type="match status" value="1"/>
</dbReference>
<dbReference type="EMBL" id="JARK01001393">
    <property type="protein sequence ID" value="EYC10161.1"/>
    <property type="molecule type" value="Genomic_DNA"/>
</dbReference>
<evidence type="ECO:0000259" key="2">
    <source>
        <dbReference type="SMART" id="SM00355"/>
    </source>
</evidence>
<dbReference type="InterPro" id="IPR036236">
    <property type="entry name" value="Znf_C2H2_sf"/>
</dbReference>
<dbReference type="GO" id="GO:0005634">
    <property type="term" value="C:nucleus"/>
    <property type="evidence" value="ECO:0007669"/>
    <property type="project" value="TreeGrafter"/>
</dbReference>
<feature type="region of interest" description="Disordered" evidence="1">
    <location>
        <begin position="331"/>
        <end position="359"/>
    </location>
</feature>
<dbReference type="AlphaFoldDB" id="A0A016U5E4"/>
<dbReference type="GO" id="GO:0045944">
    <property type="term" value="P:positive regulation of transcription by RNA polymerase II"/>
    <property type="evidence" value="ECO:0007669"/>
    <property type="project" value="TreeGrafter"/>
</dbReference>
<dbReference type="GO" id="GO:0030154">
    <property type="term" value="P:cell differentiation"/>
    <property type="evidence" value="ECO:0007669"/>
    <property type="project" value="TreeGrafter"/>
</dbReference>
<name>A0A016U5E4_9BILA</name>
<dbReference type="GO" id="GO:0000122">
    <property type="term" value="P:negative regulation of transcription by RNA polymerase II"/>
    <property type="evidence" value="ECO:0007669"/>
    <property type="project" value="TreeGrafter"/>
</dbReference>
<feature type="domain" description="C2H2-type" evidence="2">
    <location>
        <begin position="407"/>
        <end position="430"/>
    </location>
</feature>
<feature type="compositionally biased region" description="Basic residues" evidence="1">
    <location>
        <begin position="1"/>
        <end position="11"/>
    </location>
</feature>
<proteinExistence type="predicted"/>
<dbReference type="STRING" id="53326.A0A016U5E4"/>
<feature type="compositionally biased region" description="Polar residues" evidence="1">
    <location>
        <begin position="345"/>
        <end position="358"/>
    </location>
</feature>
<dbReference type="PANTHER" id="PTHR12958:SF3">
    <property type="entry name" value="ZINC FINGER PROTEIN USH"/>
    <property type="match status" value="1"/>
</dbReference>
<evidence type="ECO:0000256" key="1">
    <source>
        <dbReference type="SAM" id="MobiDB-lite"/>
    </source>
</evidence>
<dbReference type="InterPro" id="IPR039746">
    <property type="entry name" value="FOG"/>
</dbReference>
<comment type="caution">
    <text evidence="3">The sequence shown here is derived from an EMBL/GenBank/DDBJ whole genome shotgun (WGS) entry which is preliminary data.</text>
</comment>
<organism evidence="3 4">
    <name type="scientific">Ancylostoma ceylanicum</name>
    <dbReference type="NCBI Taxonomy" id="53326"/>
    <lineage>
        <taxon>Eukaryota</taxon>
        <taxon>Metazoa</taxon>
        <taxon>Ecdysozoa</taxon>
        <taxon>Nematoda</taxon>
        <taxon>Chromadorea</taxon>
        <taxon>Rhabditida</taxon>
        <taxon>Rhabditina</taxon>
        <taxon>Rhabditomorpha</taxon>
        <taxon>Strongyloidea</taxon>
        <taxon>Ancylostomatidae</taxon>
        <taxon>Ancylostomatinae</taxon>
        <taxon>Ancylostoma</taxon>
    </lineage>
</organism>
<dbReference type="SMART" id="SM00355">
    <property type="entry name" value="ZnF_C2H2"/>
    <property type="match status" value="3"/>
</dbReference>
<evidence type="ECO:0000313" key="3">
    <source>
        <dbReference type="EMBL" id="EYC10161.1"/>
    </source>
</evidence>
<evidence type="ECO:0000313" key="4">
    <source>
        <dbReference type="Proteomes" id="UP000024635"/>
    </source>
</evidence>
<dbReference type="InterPro" id="IPR013087">
    <property type="entry name" value="Znf_C2H2_type"/>
</dbReference>
<sequence>MESGSRRKQLRPARVEEDDQSSPTVATVTHATVSAAVEMNTSNGTRLPAVDDVAQPVFENNVKSEVDDETGIEMMSGETRGPYPVKELRASSSEAENAITLMDQMGNQHYFDVDSIDPIVKRIKPCPNALEANCIVFHVESLIQILITRDVKCGEDLVAIFLPQQQPSTASEDTEKRYPCPKCHIAKFNNIDNLTAHQKFYCKGNQRVLVAPPAATFVPSIHRQGAVPPQNVILVPIAYHDHQHEMVQLLGPPQTIVPVAIGRPTAAPNGMPQIAVPLTDPLLVQRGLCGAVQPPPQLKFTIGDLTVTIPVVPIEMSGLAGLKRTVERPISTPLDLSKRRREDSGSSGATTPSNTVRTSHSDVEKPFLCACGVSFSADETLKAHKQYYCKMVERSDDNKDPPKKIKTRCSQCDYEPGSLSQLSVHVRTVHNEVQAYVCRLCGYRGFSLRGIRSHMRSHSELDAMKFEFLLANHISKVKTERKSPDNQENMDQD</sequence>
<dbReference type="Gene3D" id="3.30.160.60">
    <property type="entry name" value="Classic Zinc Finger"/>
    <property type="match status" value="1"/>
</dbReference>